<evidence type="ECO:0000256" key="1">
    <source>
        <dbReference type="SAM" id="Coils"/>
    </source>
</evidence>
<proteinExistence type="predicted"/>
<reference evidence="3" key="1">
    <citation type="journal article" date="2019" name="Sci. Rep.">
        <title>Draft genome of Tanacetum cinerariifolium, the natural source of mosquito coil.</title>
        <authorList>
            <person name="Yamashiro T."/>
            <person name="Shiraishi A."/>
            <person name="Satake H."/>
            <person name="Nakayama K."/>
        </authorList>
    </citation>
    <scope>NUCLEOTIDE SEQUENCE</scope>
</reference>
<protein>
    <submittedName>
        <fullName evidence="3">Uncharacterized protein</fullName>
    </submittedName>
</protein>
<evidence type="ECO:0000256" key="2">
    <source>
        <dbReference type="SAM" id="MobiDB-lite"/>
    </source>
</evidence>
<organism evidence="3">
    <name type="scientific">Tanacetum cinerariifolium</name>
    <name type="common">Dalmatian daisy</name>
    <name type="synonym">Chrysanthemum cinerariifolium</name>
    <dbReference type="NCBI Taxonomy" id="118510"/>
    <lineage>
        <taxon>Eukaryota</taxon>
        <taxon>Viridiplantae</taxon>
        <taxon>Streptophyta</taxon>
        <taxon>Embryophyta</taxon>
        <taxon>Tracheophyta</taxon>
        <taxon>Spermatophyta</taxon>
        <taxon>Magnoliopsida</taxon>
        <taxon>eudicotyledons</taxon>
        <taxon>Gunneridae</taxon>
        <taxon>Pentapetalae</taxon>
        <taxon>asterids</taxon>
        <taxon>campanulids</taxon>
        <taxon>Asterales</taxon>
        <taxon>Asteraceae</taxon>
        <taxon>Asteroideae</taxon>
        <taxon>Anthemideae</taxon>
        <taxon>Anthemidinae</taxon>
        <taxon>Tanacetum</taxon>
    </lineage>
</organism>
<comment type="caution">
    <text evidence="3">The sequence shown here is derived from an EMBL/GenBank/DDBJ whole genome shotgun (WGS) entry which is preliminary data.</text>
</comment>
<keyword evidence="1" id="KW-0175">Coiled coil</keyword>
<dbReference type="AlphaFoldDB" id="A0A699GN04"/>
<accession>A0A699GN04</accession>
<feature type="region of interest" description="Disordered" evidence="2">
    <location>
        <begin position="1"/>
        <end position="116"/>
    </location>
</feature>
<evidence type="ECO:0000313" key="3">
    <source>
        <dbReference type="EMBL" id="GEV43576.1"/>
    </source>
</evidence>
<name>A0A699GN04_TANCI</name>
<feature type="compositionally biased region" description="Basic and acidic residues" evidence="2">
    <location>
        <begin position="53"/>
        <end position="67"/>
    </location>
</feature>
<feature type="coiled-coil region" evidence="1">
    <location>
        <begin position="175"/>
        <end position="202"/>
    </location>
</feature>
<gene>
    <name evidence="3" type="ORF">Tci_115553</name>
</gene>
<feature type="compositionally biased region" description="Basic residues" evidence="2">
    <location>
        <begin position="32"/>
        <end position="42"/>
    </location>
</feature>
<dbReference type="EMBL" id="BKCJ010023450">
    <property type="protein sequence ID" value="GEV43576.1"/>
    <property type="molecule type" value="Genomic_DNA"/>
</dbReference>
<feature type="compositionally biased region" description="Polar residues" evidence="2">
    <location>
        <begin position="87"/>
        <end position="106"/>
    </location>
</feature>
<sequence>MVVQSELGKGSAMPTDPHHTPTILQSSLSQPKKTHKPRKPTRKVTQVPQPSDPMEHVANEAVHKELGHSLVSASTNASSLEAEHDNGNINKTQSKAIPNEPSSQGTNSGGGPRCQETIRNTTAQTRFESVSKHSNDSLLVRGNTLQSDEDRLKLNELMVLCTNLQTRVLDLEKIKTTQCHEIASLKRRVKKLEKKNRSRTHKLKRLYKVGLTARVESSRDEESLGEDASKQERRIDAIDQDEDITLTSKPKVKGIVIHEQEEPGKSTTTTTIPKLQLQDKGKGIMIKEHVKAKKKDQIRLDEEAAKRDDIQAKIDVDHQLTERLQVQEQEELFDAKKDILFQQLLEKRRKNFASKRAEEKRNKPPTQAQKRKIMCTYLKNMEGYKLKQLKPFEFDKTQEMFDRAFKRINTFEPIRSKLVERIEKRPGEALIQESTKKQKVEDDKC</sequence>